<feature type="region of interest" description="Disordered" evidence="1">
    <location>
        <begin position="30"/>
        <end position="64"/>
    </location>
</feature>
<dbReference type="OrthoDB" id="3544343at2"/>
<proteinExistence type="predicted"/>
<organism evidence="3 4">
    <name type="scientific">Nonomuraea solani</name>
    <dbReference type="NCBI Taxonomy" id="1144553"/>
    <lineage>
        <taxon>Bacteria</taxon>
        <taxon>Bacillati</taxon>
        <taxon>Actinomycetota</taxon>
        <taxon>Actinomycetes</taxon>
        <taxon>Streptosporangiales</taxon>
        <taxon>Streptosporangiaceae</taxon>
        <taxon>Nonomuraea</taxon>
    </lineage>
</organism>
<reference evidence="3 4" key="1">
    <citation type="submission" date="2016-10" db="EMBL/GenBank/DDBJ databases">
        <authorList>
            <person name="de Groot N.N."/>
        </authorList>
    </citation>
    <scope>NUCLEOTIDE SEQUENCE [LARGE SCALE GENOMIC DNA]</scope>
    <source>
        <strain evidence="3 4">CGMCC 4.7037</strain>
    </source>
</reference>
<keyword evidence="2" id="KW-0812">Transmembrane</keyword>
<name>A0A1H6DQY6_9ACTN</name>
<feature type="transmembrane region" description="Helical" evidence="2">
    <location>
        <begin position="6"/>
        <end position="27"/>
    </location>
</feature>
<dbReference type="Proteomes" id="UP000236732">
    <property type="component" value="Unassembled WGS sequence"/>
</dbReference>
<keyword evidence="4" id="KW-1185">Reference proteome</keyword>
<dbReference type="EMBL" id="FNVT01000006">
    <property type="protein sequence ID" value="SEG87732.1"/>
    <property type="molecule type" value="Genomic_DNA"/>
</dbReference>
<dbReference type="AlphaFoldDB" id="A0A1H6DQY6"/>
<evidence type="ECO:0000256" key="1">
    <source>
        <dbReference type="SAM" id="MobiDB-lite"/>
    </source>
</evidence>
<dbReference type="RefSeq" id="WP_103958071.1">
    <property type="nucleotide sequence ID" value="NZ_FNVT01000006.1"/>
</dbReference>
<protein>
    <submittedName>
        <fullName evidence="3">Uncharacterized protein</fullName>
    </submittedName>
</protein>
<keyword evidence="2" id="KW-1133">Transmembrane helix</keyword>
<gene>
    <name evidence="3" type="ORF">SAMN05444920_106119</name>
</gene>
<keyword evidence="2" id="KW-0472">Membrane</keyword>
<evidence type="ECO:0000313" key="3">
    <source>
        <dbReference type="EMBL" id="SEG87732.1"/>
    </source>
</evidence>
<feature type="compositionally biased region" description="Basic and acidic residues" evidence="1">
    <location>
        <begin position="37"/>
        <end position="64"/>
    </location>
</feature>
<evidence type="ECO:0000313" key="4">
    <source>
        <dbReference type="Proteomes" id="UP000236732"/>
    </source>
</evidence>
<sequence>MNIGVVEAIIWLGVLFLVVYAAVRLALKHDRRSRTPSPHEAEDRRLRERLAEAAEKERGQPGAP</sequence>
<accession>A0A1H6DQY6</accession>
<evidence type="ECO:0000256" key="2">
    <source>
        <dbReference type="SAM" id="Phobius"/>
    </source>
</evidence>